<evidence type="ECO:0000313" key="8">
    <source>
        <dbReference type="Proteomes" id="UP001447188"/>
    </source>
</evidence>
<dbReference type="SUPFAM" id="SSF51905">
    <property type="entry name" value="FAD/NAD(P)-binding domain"/>
    <property type="match status" value="1"/>
</dbReference>
<evidence type="ECO:0000256" key="2">
    <source>
        <dbReference type="ARBA" id="ARBA00022630"/>
    </source>
</evidence>
<dbReference type="PANTHER" id="PTHR13789">
    <property type="entry name" value="MONOOXYGENASE"/>
    <property type="match status" value="1"/>
</dbReference>
<dbReference type="InterPro" id="IPR002938">
    <property type="entry name" value="FAD-bd"/>
</dbReference>
<feature type="domain" description="FAD-binding" evidence="6">
    <location>
        <begin position="9"/>
        <end position="178"/>
    </location>
</feature>
<evidence type="ECO:0000256" key="5">
    <source>
        <dbReference type="ARBA" id="ARBA00023033"/>
    </source>
</evidence>
<protein>
    <recommendedName>
        <fullName evidence="6">FAD-binding domain-containing protein</fullName>
    </recommendedName>
</protein>
<sequence length="531" mass="59622">MSNLERKKRVLVIGGGIAGLAFGVQLLTHASDFYEVIIFEKANDLEDVTKSGFALALSPNSSNILKDLGIDLVGEGIGMPLNNIALHHSSHPDAFVAHCVGIFPNPHTILWVERGPLQNILLERFISLGGHIQFYSTLVEIETHVDGTLIAKMASGATCNGSYIVGADGINSRVRKHLYTVSPPKKAPSRCPFMEIAPFSFFNSTVSFFRKISGYPQREAWEVSQTPWTALYGLTEPLPDHLLTDGEKGEGGVGYMHWYLRDVPGAYSTYSLQGGRVFWVCYQQEPRNKAESFTKLEAEATMNTYFNVPYCTALPIGPGEDPGEYENYRVGKSTYFHEITSRSERIKKVRLSHTAFREISNKEKTIVLIGDAAHAMNTFNGQGAGMGIEEGLVLCIGLLRSAWANKEFRRVVDQEMLGIRYFETQRLARSEKITNFGWWTAVGIMGNLWWLRKLRDMILARVLSGPTPAELERQRNERGGFVADKPEEHCFGKRREKSDKPPGNWLFDHQIYLESEADFWESVRAATENLK</sequence>
<keyword evidence="3" id="KW-0274">FAD</keyword>
<accession>A0ABR3GWC5</accession>
<name>A0ABR3GWC5_9PEZI</name>
<comment type="caution">
    <text evidence="7">The sequence shown here is derived from an EMBL/GenBank/DDBJ whole genome shotgun (WGS) entry which is preliminary data.</text>
</comment>
<reference evidence="7 8" key="1">
    <citation type="submission" date="2024-02" db="EMBL/GenBank/DDBJ databases">
        <title>Discinaceae phylogenomics.</title>
        <authorList>
            <person name="Dirks A.C."/>
            <person name="James T.Y."/>
        </authorList>
    </citation>
    <scope>NUCLEOTIDE SEQUENCE [LARGE SCALE GENOMIC DNA]</scope>
    <source>
        <strain evidence="7 8">ACD0624</strain>
    </source>
</reference>
<dbReference type="InterPro" id="IPR050493">
    <property type="entry name" value="FAD-dep_Monooxygenase_BioMet"/>
</dbReference>
<gene>
    <name evidence="7" type="ORF">Q9L58_000918</name>
</gene>
<keyword evidence="4" id="KW-0560">Oxidoreductase</keyword>
<dbReference type="Gene3D" id="3.50.50.60">
    <property type="entry name" value="FAD/NAD(P)-binding domain"/>
    <property type="match status" value="2"/>
</dbReference>
<proteinExistence type="inferred from homology"/>
<dbReference type="EMBL" id="JBBBZM010000006">
    <property type="protein sequence ID" value="KAL0640090.1"/>
    <property type="molecule type" value="Genomic_DNA"/>
</dbReference>
<dbReference type="PANTHER" id="PTHR13789:SF309">
    <property type="entry name" value="PUTATIVE (AFU_ORTHOLOGUE AFUA_6G14510)-RELATED"/>
    <property type="match status" value="1"/>
</dbReference>
<organism evidence="7 8">
    <name type="scientific">Discina gigas</name>
    <dbReference type="NCBI Taxonomy" id="1032678"/>
    <lineage>
        <taxon>Eukaryota</taxon>
        <taxon>Fungi</taxon>
        <taxon>Dikarya</taxon>
        <taxon>Ascomycota</taxon>
        <taxon>Pezizomycotina</taxon>
        <taxon>Pezizomycetes</taxon>
        <taxon>Pezizales</taxon>
        <taxon>Discinaceae</taxon>
        <taxon>Discina</taxon>
    </lineage>
</organism>
<keyword evidence="5" id="KW-0503">Monooxygenase</keyword>
<evidence type="ECO:0000256" key="1">
    <source>
        <dbReference type="ARBA" id="ARBA00007992"/>
    </source>
</evidence>
<dbReference type="Pfam" id="PF01494">
    <property type="entry name" value="FAD_binding_3"/>
    <property type="match status" value="1"/>
</dbReference>
<dbReference type="InterPro" id="IPR036188">
    <property type="entry name" value="FAD/NAD-bd_sf"/>
</dbReference>
<evidence type="ECO:0000313" key="7">
    <source>
        <dbReference type="EMBL" id="KAL0640090.1"/>
    </source>
</evidence>
<comment type="similarity">
    <text evidence="1">Belongs to the paxM FAD-dependent monooxygenase family.</text>
</comment>
<dbReference type="Proteomes" id="UP001447188">
    <property type="component" value="Unassembled WGS sequence"/>
</dbReference>
<keyword evidence="2" id="KW-0285">Flavoprotein</keyword>
<dbReference type="PRINTS" id="PR00420">
    <property type="entry name" value="RNGMNOXGNASE"/>
</dbReference>
<evidence type="ECO:0000256" key="3">
    <source>
        <dbReference type="ARBA" id="ARBA00022827"/>
    </source>
</evidence>
<evidence type="ECO:0000256" key="4">
    <source>
        <dbReference type="ARBA" id="ARBA00023002"/>
    </source>
</evidence>
<keyword evidence="8" id="KW-1185">Reference proteome</keyword>
<evidence type="ECO:0000259" key="6">
    <source>
        <dbReference type="Pfam" id="PF01494"/>
    </source>
</evidence>